<name>X1SJN6_9ZZZZ</name>
<organism evidence="1">
    <name type="scientific">marine sediment metagenome</name>
    <dbReference type="NCBI Taxonomy" id="412755"/>
    <lineage>
        <taxon>unclassified sequences</taxon>
        <taxon>metagenomes</taxon>
        <taxon>ecological metagenomes</taxon>
    </lineage>
</organism>
<proteinExistence type="predicted"/>
<evidence type="ECO:0000313" key="1">
    <source>
        <dbReference type="EMBL" id="GAI93262.1"/>
    </source>
</evidence>
<protein>
    <submittedName>
        <fullName evidence="1">Uncharacterized protein</fullName>
    </submittedName>
</protein>
<sequence length="44" mass="4932">MKYRTVELMARTDLDASGTKIVDVNILDPISALKLFFEVTTVSE</sequence>
<reference evidence="1" key="1">
    <citation type="journal article" date="2014" name="Front. Microbiol.">
        <title>High frequency of phylogenetically diverse reductive dehalogenase-homologous genes in deep subseafloor sedimentary metagenomes.</title>
        <authorList>
            <person name="Kawai M."/>
            <person name="Futagami T."/>
            <person name="Toyoda A."/>
            <person name="Takaki Y."/>
            <person name="Nishi S."/>
            <person name="Hori S."/>
            <person name="Arai W."/>
            <person name="Tsubouchi T."/>
            <person name="Morono Y."/>
            <person name="Uchiyama I."/>
            <person name="Ito T."/>
            <person name="Fujiyama A."/>
            <person name="Inagaki F."/>
            <person name="Takami H."/>
        </authorList>
    </citation>
    <scope>NUCLEOTIDE SEQUENCE</scope>
    <source>
        <strain evidence="1">Expedition CK06-06</strain>
    </source>
</reference>
<dbReference type="AlphaFoldDB" id="X1SJN6"/>
<comment type="caution">
    <text evidence="1">The sequence shown here is derived from an EMBL/GenBank/DDBJ whole genome shotgun (WGS) entry which is preliminary data.</text>
</comment>
<accession>X1SJN6</accession>
<feature type="non-terminal residue" evidence="1">
    <location>
        <position position="44"/>
    </location>
</feature>
<dbReference type="EMBL" id="BARW01015309">
    <property type="protein sequence ID" value="GAI93262.1"/>
    <property type="molecule type" value="Genomic_DNA"/>
</dbReference>
<gene>
    <name evidence="1" type="ORF">S12H4_26901</name>
</gene>